<name>A0ABU1ZA73_9BURK</name>
<proteinExistence type="predicted"/>
<dbReference type="Proteomes" id="UP001180536">
    <property type="component" value="Unassembled WGS sequence"/>
</dbReference>
<evidence type="ECO:0000313" key="1">
    <source>
        <dbReference type="EMBL" id="MDR7297528.1"/>
    </source>
</evidence>
<dbReference type="RefSeq" id="WP_157275389.1">
    <property type="nucleotide sequence ID" value="NZ_JAVDXQ010000004.1"/>
</dbReference>
<sequence>MPFVMPSEPLAAEFCGDRVARKGDEIPAVATRFARPPQPCRVSFNAHGLG</sequence>
<accession>A0ABU1ZA73</accession>
<comment type="caution">
    <text evidence="1">The sequence shown here is derived from an EMBL/GenBank/DDBJ whole genome shotgun (WGS) entry which is preliminary data.</text>
</comment>
<evidence type="ECO:0000313" key="2">
    <source>
        <dbReference type="Proteomes" id="UP001180536"/>
    </source>
</evidence>
<organism evidence="1 2">
    <name type="scientific">Pelomonas aquatica</name>
    <dbReference type="NCBI Taxonomy" id="431058"/>
    <lineage>
        <taxon>Bacteria</taxon>
        <taxon>Pseudomonadati</taxon>
        <taxon>Pseudomonadota</taxon>
        <taxon>Betaproteobacteria</taxon>
        <taxon>Burkholderiales</taxon>
        <taxon>Sphaerotilaceae</taxon>
        <taxon>Roseateles</taxon>
    </lineage>
</organism>
<keyword evidence="2" id="KW-1185">Reference proteome</keyword>
<reference evidence="1 2" key="1">
    <citation type="submission" date="2023-07" db="EMBL/GenBank/DDBJ databases">
        <title>Sorghum-associated microbial communities from plants grown in Nebraska, USA.</title>
        <authorList>
            <person name="Schachtman D."/>
        </authorList>
    </citation>
    <scope>NUCLEOTIDE SEQUENCE [LARGE SCALE GENOMIC DNA]</scope>
    <source>
        <strain evidence="1 2">BE310</strain>
    </source>
</reference>
<protein>
    <submittedName>
        <fullName evidence="1">Uncharacterized protein</fullName>
    </submittedName>
</protein>
<gene>
    <name evidence="1" type="ORF">J2X16_002877</name>
</gene>
<dbReference type="EMBL" id="JAVDXQ010000004">
    <property type="protein sequence ID" value="MDR7297528.1"/>
    <property type="molecule type" value="Genomic_DNA"/>
</dbReference>